<feature type="chain" id="PRO_5036431157" evidence="1">
    <location>
        <begin position="24"/>
        <end position="109"/>
    </location>
</feature>
<sequence>MNTFAATETVLAVAAVGVDVVVGAKPGEVRQRSGLNAEYGRQNRAKFQKANSGVSQFQVFRNTPRSQEPLPGKDPKISDHFLSETYASDVSPLTQSVPSVLLVSSVRPL</sequence>
<feature type="signal peptide" evidence="1">
    <location>
        <begin position="1"/>
        <end position="23"/>
    </location>
</feature>
<dbReference type="Proteomes" id="UP000614334">
    <property type="component" value="Unassembled WGS sequence"/>
</dbReference>
<gene>
    <name evidence="3" type="ORF">RHS01_06705</name>
    <name evidence="2" type="ORF">RHS04_01299</name>
</gene>
<accession>A0A8H7LKQ2</accession>
<organism evidence="2 4">
    <name type="scientific">Rhizoctonia solani</name>
    <dbReference type="NCBI Taxonomy" id="456999"/>
    <lineage>
        <taxon>Eukaryota</taxon>
        <taxon>Fungi</taxon>
        <taxon>Dikarya</taxon>
        <taxon>Basidiomycota</taxon>
        <taxon>Agaricomycotina</taxon>
        <taxon>Agaricomycetes</taxon>
        <taxon>Cantharellales</taxon>
        <taxon>Ceratobasidiaceae</taxon>
        <taxon>Rhizoctonia</taxon>
    </lineage>
</organism>
<comment type="caution">
    <text evidence="2">The sequence shown here is derived from an EMBL/GenBank/DDBJ whole genome shotgun (WGS) entry which is preliminary data.</text>
</comment>
<evidence type="ECO:0000256" key="1">
    <source>
        <dbReference type="SAM" id="SignalP"/>
    </source>
</evidence>
<evidence type="ECO:0000313" key="3">
    <source>
        <dbReference type="EMBL" id="KAF8753946.1"/>
    </source>
</evidence>
<evidence type="ECO:0000313" key="2">
    <source>
        <dbReference type="EMBL" id="KAF8684643.1"/>
    </source>
</evidence>
<keyword evidence="1" id="KW-0732">Signal</keyword>
<reference evidence="2" key="1">
    <citation type="submission" date="2020-09" db="EMBL/GenBank/DDBJ databases">
        <title>Comparative genome analyses of four rice-infecting Rhizoctonia solani isolates reveal extensive enrichment of homogalacturonan modification genes.</title>
        <authorList>
            <person name="Lee D.-Y."/>
            <person name="Jeon J."/>
            <person name="Kim K.-T."/>
            <person name="Cheong K."/>
            <person name="Song H."/>
            <person name="Choi G."/>
            <person name="Ko J."/>
            <person name="Opiyo S.O."/>
            <person name="Zuo S."/>
            <person name="Madhav S."/>
            <person name="Lee Y.-H."/>
            <person name="Wang G.-L."/>
        </authorList>
    </citation>
    <scope>NUCLEOTIDE SEQUENCE</scope>
    <source>
        <strain evidence="3">AG1-IA B2</strain>
        <strain evidence="2">AG1-IA YN-7</strain>
    </source>
</reference>
<evidence type="ECO:0000313" key="4">
    <source>
        <dbReference type="Proteomes" id="UP000650582"/>
    </source>
</evidence>
<name>A0A8H7LKQ2_9AGAM</name>
<protein>
    <submittedName>
        <fullName evidence="2">Uncharacterized protein</fullName>
    </submittedName>
</protein>
<dbReference type="EMBL" id="JACYCF010000012">
    <property type="protein sequence ID" value="KAF8753946.1"/>
    <property type="molecule type" value="Genomic_DNA"/>
</dbReference>
<dbReference type="AlphaFoldDB" id="A0A8H7LKQ2"/>
<proteinExistence type="predicted"/>
<dbReference type="EMBL" id="JACYCC010000025">
    <property type="protein sequence ID" value="KAF8684643.1"/>
    <property type="molecule type" value="Genomic_DNA"/>
</dbReference>
<dbReference type="Proteomes" id="UP000650582">
    <property type="component" value="Unassembled WGS sequence"/>
</dbReference>